<evidence type="ECO:0000313" key="2">
    <source>
        <dbReference type="EMBL" id="MDO5976950.1"/>
    </source>
</evidence>
<dbReference type="Proteomes" id="UP001176806">
    <property type="component" value="Unassembled WGS sequence"/>
</dbReference>
<dbReference type="EMBL" id="JAUOEL010000010">
    <property type="protein sequence ID" value="MDO5976950.1"/>
    <property type="molecule type" value="Genomic_DNA"/>
</dbReference>
<protein>
    <submittedName>
        <fullName evidence="2">DUF4138 domain-containing protein</fullName>
    </submittedName>
</protein>
<evidence type="ECO:0000256" key="1">
    <source>
        <dbReference type="SAM" id="SignalP"/>
    </source>
</evidence>
<reference evidence="2" key="1">
    <citation type="submission" date="2023-07" db="EMBL/GenBank/DDBJ databases">
        <title>Two novel species in the genus Flavivirga.</title>
        <authorList>
            <person name="Kwon K."/>
        </authorList>
    </citation>
    <scope>NUCLEOTIDE SEQUENCE</scope>
    <source>
        <strain evidence="2">KACC 14158</strain>
    </source>
</reference>
<comment type="caution">
    <text evidence="2">The sequence shown here is derived from an EMBL/GenBank/DDBJ whole genome shotgun (WGS) entry which is preliminary data.</text>
</comment>
<sequence length="271" mass="31375">MKKLVILLSLGFVISAHAKNVQTLDTIYANSTMNMALFFPSDIRQGITGSDNFVFTYNREKQQNLGLLKATKGVDSNLLVITTDGKVYTYIIRYAEHLEFSNRFINVLESIGNEKPTIPDKIVQKKLKKDTIVKNTTLNRLGKSCDALLKLPERKHIKKKIEGLSLTIKNFYYLNDKVFVQFEIDNDSEVDFDFDFLRLFRVSGNKKRKSSYQELPILPIYKHHVPNTLVHGTKVRFVYVLPKFVLDKNEKLLVKLKEQSTNRSVVLKWRI</sequence>
<dbReference type="InterPro" id="IPR022298">
    <property type="entry name" value="Conjug_transposon_TraN"/>
</dbReference>
<evidence type="ECO:0000313" key="3">
    <source>
        <dbReference type="Proteomes" id="UP001176806"/>
    </source>
</evidence>
<dbReference type="RefSeq" id="WP_303304285.1">
    <property type="nucleotide sequence ID" value="NZ_BAABDA010000060.1"/>
</dbReference>
<organism evidence="2 3">
    <name type="scientific">Flavivirga jejuensis</name>
    <dbReference type="NCBI Taxonomy" id="870487"/>
    <lineage>
        <taxon>Bacteria</taxon>
        <taxon>Pseudomonadati</taxon>
        <taxon>Bacteroidota</taxon>
        <taxon>Flavobacteriia</taxon>
        <taxon>Flavobacteriales</taxon>
        <taxon>Flavobacteriaceae</taxon>
        <taxon>Flavivirga</taxon>
    </lineage>
</organism>
<dbReference type="Pfam" id="PF13595">
    <property type="entry name" value="DUF4138"/>
    <property type="match status" value="1"/>
</dbReference>
<keyword evidence="3" id="KW-1185">Reference proteome</keyword>
<name>A0ABT8WUU9_9FLAO</name>
<gene>
    <name evidence="2" type="ORF">Q4Q40_22345</name>
</gene>
<keyword evidence="1" id="KW-0732">Signal</keyword>
<accession>A0ABT8WUU9</accession>
<proteinExistence type="predicted"/>
<feature type="signal peptide" evidence="1">
    <location>
        <begin position="1"/>
        <end position="18"/>
    </location>
</feature>
<feature type="chain" id="PRO_5046705952" evidence="1">
    <location>
        <begin position="19"/>
        <end position="271"/>
    </location>
</feature>